<name>A0ACC2WTA5_9TREE</name>
<accession>A0ACC2WTA5</accession>
<dbReference type="Proteomes" id="UP001243375">
    <property type="component" value="Unassembled WGS sequence"/>
</dbReference>
<dbReference type="EMBL" id="JASBWU010000020">
    <property type="protein sequence ID" value="KAJ9114041.1"/>
    <property type="molecule type" value="Genomic_DNA"/>
</dbReference>
<evidence type="ECO:0000313" key="1">
    <source>
        <dbReference type="EMBL" id="KAJ9114041.1"/>
    </source>
</evidence>
<organism evidence="1 2">
    <name type="scientific">Naganishia vaughanmartiniae</name>
    <dbReference type="NCBI Taxonomy" id="1424756"/>
    <lineage>
        <taxon>Eukaryota</taxon>
        <taxon>Fungi</taxon>
        <taxon>Dikarya</taxon>
        <taxon>Basidiomycota</taxon>
        <taxon>Agaricomycotina</taxon>
        <taxon>Tremellomycetes</taxon>
        <taxon>Filobasidiales</taxon>
        <taxon>Filobasidiaceae</taxon>
        <taxon>Naganishia</taxon>
    </lineage>
</organism>
<evidence type="ECO:0000313" key="2">
    <source>
        <dbReference type="Proteomes" id="UP001243375"/>
    </source>
</evidence>
<proteinExistence type="predicted"/>
<gene>
    <name evidence="1" type="ORF">QFC22_005861</name>
</gene>
<comment type="caution">
    <text evidence="1">The sequence shown here is derived from an EMBL/GenBank/DDBJ whole genome shotgun (WGS) entry which is preliminary data.</text>
</comment>
<protein>
    <submittedName>
        <fullName evidence="1">Uncharacterized protein</fullName>
    </submittedName>
</protein>
<sequence>MATLEPERSTSRGSGSRKGKERAISSTAPGFNHEQQGYDQEQEQGYGYQEPEYLTVHDSNNAQGPHRPISPRDSYNPHVHRDHVHKEQHERGPYDSRRMDDPELGGAGVGNQQGLGVEDLSSAAAGGELIAGAYPPVSEEEAEERRIQEHLSKIAARDMARRKAARASKLYTHPLPHNTATNAINNNNNGISAAITSAPAVVATTLVSGLSRASTLLRNRTRRGNAHSGSSSSTSTTGGRGYGGSGSDHLGAEGGAGAGKQGRPGKEREEARRYSGWAREEGEGDGDVGMPYKPSRSPFTPTNIPIISRPSSANPYDEHLTTKAAAAAPRTGYGQQQRIPSSSSISSVTDTLVPLDPNRGAGAGGRNTPSPTPRTTQPGIENAPIPSTRSAHEHSYYKQRESPARATTTAVGVSYSEEIEDTEEMRHRNPVGRLTGSPTRNGQRNNQSSYWETRQQQQQQQQQQQRPDMPTASGSGWKGEHWRGGAGYNDSYPGTAGLRPSGQAVAGGGPVRQDRWWHALCAWGNELDDGAEDGQTVRLVDELVARPTVIRCAKPLSIPLVSLVAEDRARVHFTLDPYRVTGTWIHLALLNVVSPIVHESSPGLTLNEVVNEMQSIKRTLSPVTFDAYLQEDTANRKIYTPGERLTGVVRIKQEDVDNVNRVWVEVVGEQLTTYGDQMINPELRPFQQMEKTFFRQHQDLDVSAPNNVMGDFAYFEFAVQIPAYDQFVPAGSSVGGVRDETKPLPPSMVVQPKLSVRPRAYNRYYAEITIEVQGQLGRTLSKTLPFLLLPLDNTSQPLPSAPWLAPGWNKPQQPPLAPAEWAKYRPSEVWDLFGKEEHKVSGFLRGWLKRKDSQQEQQPKVEVRVVLSVPPVQSWPRNQPIPFHLLATASCPCPSTTPAPATIDLSDLVVNFQLFQKIRAVAKGFYEDYDTVRHSSPVAQEKANEGNDGNVNGKFQSRDFSVDAPDKWATEWKRSKEGDAWVSDKVIVGSFKVGMLPSFVNGGLSIKYGLKLELLMLSTLSRQTFSLVQPVISSGLGGGLPAYDEEGDGALVPPAYWDSENLVGGKSE</sequence>
<keyword evidence="2" id="KW-1185">Reference proteome</keyword>
<reference evidence="1" key="1">
    <citation type="submission" date="2023-04" db="EMBL/GenBank/DDBJ databases">
        <title>Draft Genome sequencing of Naganishia species isolated from polar environments using Oxford Nanopore Technology.</title>
        <authorList>
            <person name="Leo P."/>
            <person name="Venkateswaran K."/>
        </authorList>
    </citation>
    <scope>NUCLEOTIDE SEQUENCE</scope>
    <source>
        <strain evidence="1">MNA-CCFEE 5425</strain>
    </source>
</reference>